<dbReference type="PATRIC" id="fig|649758.3.peg.743"/>
<dbReference type="AlphaFoldDB" id="U2QTJ9"/>
<dbReference type="HOGENOM" id="CLU_1018589_0_0_9"/>
<reference evidence="2 3" key="1">
    <citation type="submission" date="2013-06" db="EMBL/GenBank/DDBJ databases">
        <authorList>
            <person name="Weinstock G."/>
            <person name="Sodergren E."/>
            <person name="Lobos E.A."/>
            <person name="Fulton L."/>
            <person name="Fulton R."/>
            <person name="Courtney L."/>
            <person name="Fronick C."/>
            <person name="O'Laughlin M."/>
            <person name="Godfrey J."/>
            <person name="Wilson R.M."/>
            <person name="Miner T."/>
            <person name="Farmer C."/>
            <person name="Delehaunty K."/>
            <person name="Cordes M."/>
            <person name="Minx P."/>
            <person name="Tomlinson C."/>
            <person name="Chen J."/>
            <person name="Wollam A."/>
            <person name="Pepin K.H."/>
            <person name="Bhonagiri V."/>
            <person name="Zhang X."/>
            <person name="Warren W."/>
            <person name="Mitreva M."/>
            <person name="Mardis E.R."/>
            <person name="Wilson R.K."/>
        </authorList>
    </citation>
    <scope>NUCLEOTIDE SEQUENCE [LARGE SCALE GENOMIC DNA]</scope>
    <source>
        <strain evidence="2 3">ATCC 14869</strain>
    </source>
</reference>
<dbReference type="EMBL" id="AWVK01000029">
    <property type="protein sequence ID" value="ERK44618.1"/>
    <property type="molecule type" value="Genomic_DNA"/>
</dbReference>
<dbReference type="Proteomes" id="UP000016644">
    <property type="component" value="Unassembled WGS sequence"/>
</dbReference>
<dbReference type="Pfam" id="PF12869">
    <property type="entry name" value="tRNA_anti-like"/>
    <property type="match status" value="1"/>
</dbReference>
<feature type="region of interest" description="Disordered" evidence="1">
    <location>
        <begin position="150"/>
        <end position="169"/>
    </location>
</feature>
<proteinExistence type="predicted"/>
<dbReference type="RefSeq" id="WP_021742306.1">
    <property type="nucleotide sequence ID" value="NZ_AZCP01000001.1"/>
</dbReference>
<dbReference type="PROSITE" id="PS51257">
    <property type="entry name" value="PROKAR_LIPOPROTEIN"/>
    <property type="match status" value="1"/>
</dbReference>
<dbReference type="GeneID" id="56993374"/>
<sequence>MGIIKIIGPFVIGSILLSGCQSSAKSGNNIKDNKKVTNVSLRLKKNRIYDINHAEGKTVKGASVIFVPENKHNDVEKIKAGSDGTFYEDALVPGRYVVYAKKDGIKSNKHQLRVMSYLTTHNTPSSKTADTDSDSKSSSISASIDSSVSASLDESVKKQNENSSTKSSYRSKYKRVSLESFTDNPDKYDQKLIKVTGTVTYIQRNSDNNTMDYIVLSNSDNTAATVAEVEVEDMHSHHISEGSNITILGGGLTKTVKLNGKTLESDIIEDFVQ</sequence>
<accession>U2QTJ9</accession>
<organism evidence="2 3">
    <name type="scientific">Levilactobacillus brevis ATCC 14869 = DSM 20054</name>
    <dbReference type="NCBI Taxonomy" id="649758"/>
    <lineage>
        <taxon>Bacteria</taxon>
        <taxon>Bacillati</taxon>
        <taxon>Bacillota</taxon>
        <taxon>Bacilli</taxon>
        <taxon>Lactobacillales</taxon>
        <taxon>Lactobacillaceae</taxon>
        <taxon>Levilactobacillus</taxon>
    </lineage>
</organism>
<gene>
    <name evidence="2" type="ORF">HMPREF0495_00827</name>
</gene>
<comment type="caution">
    <text evidence="2">The sequence shown here is derived from an EMBL/GenBank/DDBJ whole genome shotgun (WGS) entry which is preliminary data.</text>
</comment>
<dbReference type="Gene3D" id="2.60.40.1120">
    <property type="entry name" value="Carboxypeptidase-like, regulatory domain"/>
    <property type="match status" value="1"/>
</dbReference>
<evidence type="ECO:0000313" key="3">
    <source>
        <dbReference type="Proteomes" id="UP000016644"/>
    </source>
</evidence>
<evidence type="ECO:0000256" key="1">
    <source>
        <dbReference type="SAM" id="MobiDB-lite"/>
    </source>
</evidence>
<protein>
    <recommendedName>
        <fullName evidence="4">Lipoprotein</fullName>
    </recommendedName>
</protein>
<evidence type="ECO:0008006" key="4">
    <source>
        <dbReference type="Google" id="ProtNLM"/>
    </source>
</evidence>
<evidence type="ECO:0000313" key="2">
    <source>
        <dbReference type="EMBL" id="ERK44618.1"/>
    </source>
</evidence>
<dbReference type="InterPro" id="IPR024422">
    <property type="entry name" value="Protein_unknown_function_OB"/>
</dbReference>
<feature type="region of interest" description="Disordered" evidence="1">
    <location>
        <begin position="119"/>
        <end position="144"/>
    </location>
</feature>
<dbReference type="SUPFAM" id="SSF49478">
    <property type="entry name" value="Cna protein B-type domain"/>
    <property type="match status" value="1"/>
</dbReference>
<name>U2QTJ9_LEVBR</name>